<evidence type="ECO:0000313" key="1">
    <source>
        <dbReference type="EMBL" id="GGK36525.1"/>
    </source>
</evidence>
<dbReference type="AlphaFoldDB" id="A0A917V4I4"/>
<reference evidence="1 2" key="1">
    <citation type="journal article" date="2014" name="Int. J. Syst. Evol. Microbiol.">
        <title>Complete genome sequence of Corynebacterium casei LMG S-19264T (=DSM 44701T), isolated from a smear-ripened cheese.</title>
        <authorList>
            <consortium name="US DOE Joint Genome Institute (JGI-PGF)"/>
            <person name="Walter F."/>
            <person name="Albersmeier A."/>
            <person name="Kalinowski J."/>
            <person name="Ruckert C."/>
        </authorList>
    </citation>
    <scope>NUCLEOTIDE SEQUENCE [LARGE SCALE GENOMIC DNA]</scope>
    <source>
        <strain evidence="1 2">CGMCC 1.9161</strain>
    </source>
</reference>
<keyword evidence="2" id="KW-1185">Reference proteome</keyword>
<comment type="caution">
    <text evidence="1">The sequence shown here is derived from an EMBL/GenBank/DDBJ whole genome shotgun (WGS) entry which is preliminary data.</text>
</comment>
<protein>
    <submittedName>
        <fullName evidence="1">Uncharacterized protein</fullName>
    </submittedName>
</protein>
<sequence length="294" mass="32223">MDRSVVSFEQAEGVEPLPTQLQLKQLTQELRALLWAVIVNSTERSATEAMTGYMGTTLVFSAQSAWGRILRDKHVLRDHLPIDEFDSDFHFQMESLKKIFWEGDYVLVFGTLQWILRHASCPPNLARGVDFCLQRARAAYRVIDGRTVAPIASEHERDALLQALTTSHEAGLEGARAHLRNAAGAASEGSYADSVRESISSVESVVRVMAPNKSLANALAELQKTSHVHPAMKSAFEKLYGYASDEQGIRHSLLLDGDSKVDEGDALFMLGACASFVTYLISKGRAAGALKSDA</sequence>
<gene>
    <name evidence="1" type="ORF">GCM10011322_24390</name>
</gene>
<evidence type="ECO:0000313" key="2">
    <source>
        <dbReference type="Proteomes" id="UP000600449"/>
    </source>
</evidence>
<name>A0A917V4I4_9HYPH</name>
<accession>A0A917V4I4</accession>
<organism evidence="1 2">
    <name type="scientific">Salinarimonas ramus</name>
    <dbReference type="NCBI Taxonomy" id="690164"/>
    <lineage>
        <taxon>Bacteria</taxon>
        <taxon>Pseudomonadati</taxon>
        <taxon>Pseudomonadota</taxon>
        <taxon>Alphaproteobacteria</taxon>
        <taxon>Hyphomicrobiales</taxon>
        <taxon>Salinarimonadaceae</taxon>
        <taxon>Salinarimonas</taxon>
    </lineage>
</organism>
<dbReference type="EMBL" id="BMMF01000006">
    <property type="protein sequence ID" value="GGK36525.1"/>
    <property type="molecule type" value="Genomic_DNA"/>
</dbReference>
<proteinExistence type="predicted"/>
<dbReference type="Proteomes" id="UP000600449">
    <property type="component" value="Unassembled WGS sequence"/>
</dbReference>